<feature type="active site" evidence="9">
    <location>
        <position position="239"/>
    </location>
</feature>
<dbReference type="InterPro" id="IPR023009">
    <property type="entry name" value="Tyrosine_recombinase_XerC/XerD"/>
</dbReference>
<dbReference type="InterPro" id="IPR002104">
    <property type="entry name" value="Integrase_catalytic"/>
</dbReference>
<evidence type="ECO:0000259" key="11">
    <source>
        <dbReference type="PROSITE" id="PS51898"/>
    </source>
</evidence>
<proteinExistence type="inferred from homology"/>
<evidence type="ECO:0000256" key="2">
    <source>
        <dbReference type="ARBA" id="ARBA00022490"/>
    </source>
</evidence>
<dbReference type="InterPro" id="IPR010998">
    <property type="entry name" value="Integrase_recombinase_N"/>
</dbReference>
<comment type="function">
    <text evidence="9">Site-specific tyrosine recombinase, which acts by catalyzing the cutting and rejoining of the recombining DNA molecules. The XerC-XerD complex is essential to convert dimers of the bacterial chromosome into monomers to permit their segregation at cell division. It also contributes to the segregational stability of plasmids.</text>
</comment>
<comment type="caution">
    <text evidence="13">The sequence shown here is derived from an EMBL/GenBank/DDBJ whole genome shotgun (WGS) entry which is preliminary data.</text>
</comment>
<dbReference type="HAMAP" id="MF_01808">
    <property type="entry name" value="Recomb_XerC_XerD"/>
    <property type="match status" value="1"/>
</dbReference>
<evidence type="ECO:0000256" key="5">
    <source>
        <dbReference type="ARBA" id="ARBA00022908"/>
    </source>
</evidence>
<dbReference type="GO" id="GO:0009037">
    <property type="term" value="F:tyrosine-based site-specific recombinase activity"/>
    <property type="evidence" value="ECO:0007669"/>
    <property type="project" value="UniProtKB-UniRule"/>
</dbReference>
<dbReference type="GO" id="GO:0007059">
    <property type="term" value="P:chromosome segregation"/>
    <property type="evidence" value="ECO:0007669"/>
    <property type="project" value="UniProtKB-UniRule"/>
</dbReference>
<feature type="domain" description="Core-binding (CB)" evidence="12">
    <location>
        <begin position="18"/>
        <end position="99"/>
    </location>
</feature>
<dbReference type="PANTHER" id="PTHR30349">
    <property type="entry name" value="PHAGE INTEGRASE-RELATED"/>
    <property type="match status" value="1"/>
</dbReference>
<dbReference type="AlphaFoldDB" id="A0A9D2A8C9"/>
<dbReference type="GO" id="GO:0005737">
    <property type="term" value="C:cytoplasm"/>
    <property type="evidence" value="ECO:0007669"/>
    <property type="project" value="UniProtKB-SubCell"/>
</dbReference>
<feature type="compositionally biased region" description="Basic and acidic residues" evidence="10">
    <location>
        <begin position="189"/>
        <end position="198"/>
    </location>
</feature>
<comment type="subcellular location">
    <subcellularLocation>
        <location evidence="1 9">Cytoplasm</location>
    </subcellularLocation>
</comment>
<feature type="active site" evidence="9">
    <location>
        <position position="336"/>
    </location>
</feature>
<keyword evidence="2 9" id="KW-0963">Cytoplasm</keyword>
<dbReference type="PROSITE" id="PS51900">
    <property type="entry name" value="CB"/>
    <property type="match status" value="1"/>
</dbReference>
<evidence type="ECO:0000256" key="4">
    <source>
        <dbReference type="ARBA" id="ARBA00022829"/>
    </source>
</evidence>
<keyword evidence="3 9" id="KW-0132">Cell division</keyword>
<accession>A0A9D2A8C9</accession>
<feature type="active site" evidence="9">
    <location>
        <position position="310"/>
    </location>
</feature>
<dbReference type="Pfam" id="PF00589">
    <property type="entry name" value="Phage_integrase"/>
    <property type="match status" value="1"/>
</dbReference>
<dbReference type="GO" id="GO:0003677">
    <property type="term" value="F:DNA binding"/>
    <property type="evidence" value="ECO:0007669"/>
    <property type="project" value="UniProtKB-UniRule"/>
</dbReference>
<keyword evidence="5 9" id="KW-0229">DNA integration</keyword>
<name>A0A9D2A8C9_9MICC</name>
<reference evidence="13" key="2">
    <citation type="submission" date="2021-04" db="EMBL/GenBank/DDBJ databases">
        <authorList>
            <person name="Gilroy R."/>
        </authorList>
    </citation>
    <scope>NUCLEOTIDE SEQUENCE</scope>
    <source>
        <strain evidence="13">ChiHejej3B27-3195</strain>
    </source>
</reference>
<dbReference type="InterPro" id="IPR044068">
    <property type="entry name" value="CB"/>
</dbReference>
<evidence type="ECO:0000313" key="13">
    <source>
        <dbReference type="EMBL" id="HIX00624.1"/>
    </source>
</evidence>
<dbReference type="PANTHER" id="PTHR30349:SF77">
    <property type="entry name" value="TYROSINE RECOMBINASE XERC"/>
    <property type="match status" value="1"/>
</dbReference>
<dbReference type="GO" id="GO:0006313">
    <property type="term" value="P:DNA transposition"/>
    <property type="evidence" value="ECO:0007669"/>
    <property type="project" value="UniProtKB-UniRule"/>
</dbReference>
<evidence type="ECO:0000256" key="6">
    <source>
        <dbReference type="ARBA" id="ARBA00023125"/>
    </source>
</evidence>
<comment type="similarity">
    <text evidence="9">Belongs to the 'phage' integrase family. XerC subfamily.</text>
</comment>
<dbReference type="InterPro" id="IPR050090">
    <property type="entry name" value="Tyrosine_recombinase_XerCD"/>
</dbReference>
<evidence type="ECO:0000256" key="7">
    <source>
        <dbReference type="ARBA" id="ARBA00023172"/>
    </source>
</evidence>
<feature type="compositionally biased region" description="Low complexity" evidence="10">
    <location>
        <begin position="170"/>
        <end position="179"/>
    </location>
</feature>
<keyword evidence="4 9" id="KW-0159">Chromosome partition</keyword>
<evidence type="ECO:0000256" key="10">
    <source>
        <dbReference type="SAM" id="MobiDB-lite"/>
    </source>
</evidence>
<dbReference type="PROSITE" id="PS51898">
    <property type="entry name" value="TYR_RECOMBINASE"/>
    <property type="match status" value="1"/>
</dbReference>
<feature type="domain" description="Tyr recombinase" evidence="11">
    <location>
        <begin position="180"/>
        <end position="358"/>
    </location>
</feature>
<dbReference type="Proteomes" id="UP000824151">
    <property type="component" value="Unassembled WGS sequence"/>
</dbReference>
<evidence type="ECO:0000256" key="1">
    <source>
        <dbReference type="ARBA" id="ARBA00004496"/>
    </source>
</evidence>
<sequence length="364" mass="39137">MPGVSPRGSRPVATAEEDAADPLATAFCAHLQYERGLSAHTVRAYRNDLTQLAQHAGALAELTLEGIRRWLAHEHERGLSRSSLNRRTASVRAFTAWAYSQGHMAADPALRLRTASRKSALPDVLQSSDVTVMTQRLHEASGRTATLSGTGAASPTSGGVAVPVHDAADQQDGAAAASDTGIATDPADEDHRRRESALAQRDEAIVELLYATGMRVSELAALNIESFDVHRRMVRVLGKGNKERYVPYGIPAKEALWRWLDAGRHVLAVDGSGSAMFLGARGSRVDVRVVRRAVNVQLEALGTTAARGPHVLRHTAATHLLEGGADMRTVQELLGHASLTTTQGYTHVTVDGLREAYRQAHPRA</sequence>
<dbReference type="InterPro" id="IPR004107">
    <property type="entry name" value="Integrase_SAM-like_N"/>
</dbReference>
<dbReference type="Gene3D" id="1.10.150.130">
    <property type="match status" value="1"/>
</dbReference>
<keyword evidence="6 9" id="KW-0238">DNA-binding</keyword>
<comment type="subunit">
    <text evidence="9">Forms a cyclic heterotetrameric complex composed of two molecules of XerC and two molecules of XerD.</text>
</comment>
<dbReference type="SUPFAM" id="SSF47823">
    <property type="entry name" value="lambda integrase-like, N-terminal domain"/>
    <property type="match status" value="1"/>
</dbReference>
<feature type="active site" evidence="9">
    <location>
        <position position="215"/>
    </location>
</feature>
<dbReference type="Gene3D" id="1.10.443.10">
    <property type="entry name" value="Intergrase catalytic core"/>
    <property type="match status" value="1"/>
</dbReference>
<reference evidence="13" key="1">
    <citation type="journal article" date="2021" name="PeerJ">
        <title>Extensive microbial diversity within the chicken gut microbiome revealed by metagenomics and culture.</title>
        <authorList>
            <person name="Gilroy R."/>
            <person name="Ravi A."/>
            <person name="Getino M."/>
            <person name="Pursley I."/>
            <person name="Horton D.L."/>
            <person name="Alikhan N.F."/>
            <person name="Baker D."/>
            <person name="Gharbi K."/>
            <person name="Hall N."/>
            <person name="Watson M."/>
            <person name="Adriaenssens E.M."/>
            <person name="Foster-Nyarko E."/>
            <person name="Jarju S."/>
            <person name="Secka A."/>
            <person name="Antonio M."/>
            <person name="Oren A."/>
            <person name="Chaudhuri R.R."/>
            <person name="La Ragione R."/>
            <person name="Hildebrand F."/>
            <person name="Pallen M.J."/>
        </authorList>
    </citation>
    <scope>NUCLEOTIDE SEQUENCE</scope>
    <source>
        <strain evidence="13">ChiHejej3B27-3195</strain>
    </source>
</reference>
<dbReference type="Pfam" id="PF02899">
    <property type="entry name" value="Phage_int_SAM_1"/>
    <property type="match status" value="1"/>
</dbReference>
<evidence type="ECO:0000256" key="9">
    <source>
        <dbReference type="HAMAP-Rule" id="MF_01808"/>
    </source>
</evidence>
<evidence type="ECO:0000259" key="12">
    <source>
        <dbReference type="PROSITE" id="PS51900"/>
    </source>
</evidence>
<dbReference type="SUPFAM" id="SSF56349">
    <property type="entry name" value="DNA breaking-rejoining enzymes"/>
    <property type="match status" value="1"/>
</dbReference>
<keyword evidence="8 9" id="KW-0131">Cell cycle</keyword>
<feature type="region of interest" description="Disordered" evidence="10">
    <location>
        <begin position="170"/>
        <end position="198"/>
    </location>
</feature>
<evidence type="ECO:0000256" key="3">
    <source>
        <dbReference type="ARBA" id="ARBA00022618"/>
    </source>
</evidence>
<evidence type="ECO:0000313" key="14">
    <source>
        <dbReference type="Proteomes" id="UP000824151"/>
    </source>
</evidence>
<feature type="active site" description="O-(3'-phospho-DNA)-tyrosine intermediate" evidence="9">
    <location>
        <position position="345"/>
    </location>
</feature>
<dbReference type="EMBL" id="DXGD01000398">
    <property type="protein sequence ID" value="HIX00624.1"/>
    <property type="molecule type" value="Genomic_DNA"/>
</dbReference>
<organism evidence="13 14">
    <name type="scientific">Candidatus Nesterenkonia stercoripullorum</name>
    <dbReference type="NCBI Taxonomy" id="2838701"/>
    <lineage>
        <taxon>Bacteria</taxon>
        <taxon>Bacillati</taxon>
        <taxon>Actinomycetota</taxon>
        <taxon>Actinomycetes</taxon>
        <taxon>Micrococcales</taxon>
        <taxon>Micrococcaceae</taxon>
        <taxon>Nesterenkonia</taxon>
    </lineage>
</organism>
<keyword evidence="7 9" id="KW-0233">DNA recombination</keyword>
<evidence type="ECO:0000256" key="8">
    <source>
        <dbReference type="ARBA" id="ARBA00023306"/>
    </source>
</evidence>
<dbReference type="InterPro" id="IPR011010">
    <property type="entry name" value="DNA_brk_join_enz"/>
</dbReference>
<dbReference type="GO" id="GO:0051301">
    <property type="term" value="P:cell division"/>
    <property type="evidence" value="ECO:0007669"/>
    <property type="project" value="UniProtKB-KW"/>
</dbReference>
<feature type="active site" evidence="9">
    <location>
        <position position="313"/>
    </location>
</feature>
<protein>
    <recommendedName>
        <fullName evidence="9">Tyrosine recombinase XerC</fullName>
    </recommendedName>
</protein>
<gene>
    <name evidence="9" type="primary">xerC</name>
    <name evidence="13" type="ORF">H9871_10840</name>
</gene>
<dbReference type="InterPro" id="IPR013762">
    <property type="entry name" value="Integrase-like_cat_sf"/>
</dbReference>